<dbReference type="Pfam" id="PF13614">
    <property type="entry name" value="AAA_31"/>
    <property type="match status" value="1"/>
</dbReference>
<dbReference type="GO" id="GO:0042802">
    <property type="term" value="F:identical protein binding"/>
    <property type="evidence" value="ECO:0007669"/>
    <property type="project" value="UniProtKB-ARBA"/>
</dbReference>
<dbReference type="RefSeq" id="WP_210599021.1">
    <property type="nucleotide sequence ID" value="NZ_JAGKSQ010000010.1"/>
</dbReference>
<gene>
    <name evidence="10" type="ORF">J7W16_18750</name>
</gene>
<evidence type="ECO:0000256" key="2">
    <source>
        <dbReference type="ARBA" id="ARBA00011903"/>
    </source>
</evidence>
<dbReference type="InterPro" id="IPR027417">
    <property type="entry name" value="P-loop_NTPase"/>
</dbReference>
<keyword evidence="6" id="KW-0067">ATP-binding</keyword>
<feature type="domain" description="AAA" evidence="9">
    <location>
        <begin position="45"/>
        <end position="184"/>
    </location>
</feature>
<dbReference type="SUPFAM" id="SSF52540">
    <property type="entry name" value="P-loop containing nucleoside triphosphate hydrolases"/>
    <property type="match status" value="1"/>
</dbReference>
<evidence type="ECO:0000256" key="1">
    <source>
        <dbReference type="ARBA" id="ARBA00007316"/>
    </source>
</evidence>
<organism evidence="10 11">
    <name type="scientific">Halalkalibacter suaedae</name>
    <dbReference type="NCBI Taxonomy" id="2822140"/>
    <lineage>
        <taxon>Bacteria</taxon>
        <taxon>Bacillati</taxon>
        <taxon>Bacillota</taxon>
        <taxon>Bacilli</taxon>
        <taxon>Bacillales</taxon>
        <taxon>Bacillaceae</taxon>
        <taxon>Halalkalibacter</taxon>
    </lineage>
</organism>
<keyword evidence="7" id="KW-0829">Tyrosine-protein kinase</keyword>
<accession>A0A940X0R9</accession>
<dbReference type="PANTHER" id="PTHR32309">
    <property type="entry name" value="TYROSINE-PROTEIN KINASE"/>
    <property type="match status" value="1"/>
</dbReference>
<dbReference type="InterPro" id="IPR005702">
    <property type="entry name" value="Wzc-like_C"/>
</dbReference>
<name>A0A940X0R9_9BACI</name>
<evidence type="ECO:0000259" key="9">
    <source>
        <dbReference type="Pfam" id="PF13614"/>
    </source>
</evidence>
<comment type="caution">
    <text evidence="10">The sequence shown here is derived from an EMBL/GenBank/DDBJ whole genome shotgun (WGS) entry which is preliminary data.</text>
</comment>
<keyword evidence="11" id="KW-1185">Reference proteome</keyword>
<evidence type="ECO:0000313" key="11">
    <source>
        <dbReference type="Proteomes" id="UP000678228"/>
    </source>
</evidence>
<sequence length="228" mass="25217">MARRMKANNQRQLIADTDRTSPITEQYRTIRTNIEFSAVDESIQTIMFTSAGPGEGKSTTAANLAIVMAQNEQSVLLIDADLRKPTMHYTFGTQNITGLTSVLTKKDNLEDAVIKTKINHLSILPSGPVPPNPAELLNSFMMKRLLESARQLFDVIIIDTPPVMAVTDAQILASKCDGVVLVLSSGKTEREQIIKTKDLLLKSKAKIIGTVLNNKKIDSGQYYYYSNQ</sequence>
<evidence type="ECO:0000256" key="8">
    <source>
        <dbReference type="ARBA" id="ARBA00051245"/>
    </source>
</evidence>
<dbReference type="CDD" id="cd05387">
    <property type="entry name" value="BY-kinase"/>
    <property type="match status" value="1"/>
</dbReference>
<evidence type="ECO:0000256" key="5">
    <source>
        <dbReference type="ARBA" id="ARBA00022777"/>
    </source>
</evidence>
<comment type="catalytic activity">
    <reaction evidence="8">
        <text>L-tyrosyl-[protein] + ATP = O-phospho-L-tyrosyl-[protein] + ADP + H(+)</text>
        <dbReference type="Rhea" id="RHEA:10596"/>
        <dbReference type="Rhea" id="RHEA-COMP:10136"/>
        <dbReference type="Rhea" id="RHEA-COMP:20101"/>
        <dbReference type="ChEBI" id="CHEBI:15378"/>
        <dbReference type="ChEBI" id="CHEBI:30616"/>
        <dbReference type="ChEBI" id="CHEBI:46858"/>
        <dbReference type="ChEBI" id="CHEBI:61978"/>
        <dbReference type="ChEBI" id="CHEBI:456216"/>
        <dbReference type="EC" id="2.7.10.2"/>
    </reaction>
</comment>
<dbReference type="NCBIfam" id="TIGR01007">
    <property type="entry name" value="eps_fam"/>
    <property type="match status" value="1"/>
</dbReference>
<evidence type="ECO:0000256" key="3">
    <source>
        <dbReference type="ARBA" id="ARBA00022679"/>
    </source>
</evidence>
<comment type="similarity">
    <text evidence="1">Belongs to the CpsD/CapB family.</text>
</comment>
<dbReference type="GO" id="GO:0005886">
    <property type="term" value="C:plasma membrane"/>
    <property type="evidence" value="ECO:0007669"/>
    <property type="project" value="TreeGrafter"/>
</dbReference>
<reference evidence="10" key="1">
    <citation type="submission" date="2021-03" db="EMBL/GenBank/DDBJ databases">
        <title>Bacillus suaedae sp. nov., isolated from Suaeda aralocaspica.</title>
        <authorList>
            <person name="Lei R.F.R."/>
        </authorList>
    </citation>
    <scope>NUCLEOTIDE SEQUENCE</scope>
    <source>
        <strain evidence="10">YZJH907-2</strain>
    </source>
</reference>
<dbReference type="EC" id="2.7.10.2" evidence="2"/>
<evidence type="ECO:0000256" key="6">
    <source>
        <dbReference type="ARBA" id="ARBA00022840"/>
    </source>
</evidence>
<evidence type="ECO:0000256" key="7">
    <source>
        <dbReference type="ARBA" id="ARBA00023137"/>
    </source>
</evidence>
<proteinExistence type="inferred from homology"/>
<evidence type="ECO:0000256" key="4">
    <source>
        <dbReference type="ARBA" id="ARBA00022741"/>
    </source>
</evidence>
<dbReference type="AlphaFoldDB" id="A0A940X0R9"/>
<keyword evidence="3" id="KW-0808">Transferase</keyword>
<dbReference type="InterPro" id="IPR025669">
    <property type="entry name" value="AAA_dom"/>
</dbReference>
<evidence type="ECO:0000313" key="10">
    <source>
        <dbReference type="EMBL" id="MBP3953166.1"/>
    </source>
</evidence>
<protein>
    <recommendedName>
        <fullName evidence="2">non-specific protein-tyrosine kinase</fullName>
        <ecNumber evidence="2">2.7.10.2</ecNumber>
    </recommendedName>
</protein>
<dbReference type="Gene3D" id="3.40.50.300">
    <property type="entry name" value="P-loop containing nucleotide triphosphate hydrolases"/>
    <property type="match status" value="1"/>
</dbReference>
<dbReference type="FunFam" id="3.40.50.300:FF:000527">
    <property type="entry name" value="Tyrosine-protein kinase etk"/>
    <property type="match status" value="1"/>
</dbReference>
<keyword evidence="4" id="KW-0547">Nucleotide-binding</keyword>
<dbReference type="Proteomes" id="UP000678228">
    <property type="component" value="Unassembled WGS sequence"/>
</dbReference>
<keyword evidence="5 10" id="KW-0418">Kinase</keyword>
<dbReference type="InterPro" id="IPR050445">
    <property type="entry name" value="Bact_polysacc_biosynth/exp"/>
</dbReference>
<dbReference type="GO" id="GO:0004715">
    <property type="term" value="F:non-membrane spanning protein tyrosine kinase activity"/>
    <property type="evidence" value="ECO:0007669"/>
    <property type="project" value="UniProtKB-EC"/>
</dbReference>
<dbReference type="PANTHER" id="PTHR32309:SF13">
    <property type="entry name" value="FERRIC ENTEROBACTIN TRANSPORT PROTEIN FEPE"/>
    <property type="match status" value="1"/>
</dbReference>
<dbReference type="GO" id="GO:0005524">
    <property type="term" value="F:ATP binding"/>
    <property type="evidence" value="ECO:0007669"/>
    <property type="project" value="UniProtKB-KW"/>
</dbReference>
<dbReference type="EMBL" id="JAGKSQ010000010">
    <property type="protein sequence ID" value="MBP3953166.1"/>
    <property type="molecule type" value="Genomic_DNA"/>
</dbReference>